<dbReference type="InterPro" id="IPR036388">
    <property type="entry name" value="WH-like_DNA-bd_sf"/>
</dbReference>
<dbReference type="STRING" id="350054.Mflv_3174"/>
<dbReference type="Pfam" id="PF09339">
    <property type="entry name" value="HTH_IclR"/>
    <property type="match status" value="1"/>
</dbReference>
<proteinExistence type="predicted"/>
<keyword evidence="1" id="KW-0319">Glycerol metabolism</keyword>
<keyword evidence="4" id="KW-0804">Transcription</keyword>
<dbReference type="AlphaFoldDB" id="A4TAV7"/>
<dbReference type="InterPro" id="IPR005471">
    <property type="entry name" value="Tscrpt_reg_IclR_N"/>
</dbReference>
<dbReference type="FunFam" id="1.10.10.10:FF:000056">
    <property type="entry name" value="IclR family transcriptional regulator"/>
    <property type="match status" value="1"/>
</dbReference>
<evidence type="ECO:0000256" key="6">
    <source>
        <dbReference type="ARBA" id="ARBA00070406"/>
    </source>
</evidence>
<dbReference type="Pfam" id="PF01614">
    <property type="entry name" value="IclR_C"/>
    <property type="match status" value="1"/>
</dbReference>
<dbReference type="SUPFAM" id="SSF46785">
    <property type="entry name" value="Winged helix' DNA-binding domain"/>
    <property type="match status" value="1"/>
</dbReference>
<dbReference type="Gene3D" id="3.30.450.40">
    <property type="match status" value="1"/>
</dbReference>
<dbReference type="InterPro" id="IPR050707">
    <property type="entry name" value="HTH_MetabolicPath_Reg"/>
</dbReference>
<keyword evidence="3" id="KW-0238">DNA-binding</keyword>
<dbReference type="InterPro" id="IPR036390">
    <property type="entry name" value="WH_DNA-bd_sf"/>
</dbReference>
<dbReference type="GO" id="GO:0003677">
    <property type="term" value="F:DNA binding"/>
    <property type="evidence" value="ECO:0007669"/>
    <property type="project" value="UniProtKB-KW"/>
</dbReference>
<sequence>MESSSVVGSGRMAERSGGVQSVERAFELMELIGRAGGECSLTELSAESPLPPPTIHRLLRTLVGLGYVRQLPNRRYALGPRLIRLGEVANRQLGAVAGPVLQSLADDLSETASLAVLDGDMVIYTGQVLSAHMMRTNNEVGKRVGLHTSGVGKAVLAELEDARILKLVTQSGLPAPTENSASTLSAVFANVERVRAEGYAVDDEEFEIGVRSVAMAVPGAPTPMAIGISGPTARMGKDLIARAVPALKKATGVISEALIGAKEA</sequence>
<evidence type="ECO:0000256" key="5">
    <source>
        <dbReference type="ARBA" id="ARBA00058938"/>
    </source>
</evidence>
<dbReference type="eggNOG" id="COG1414">
    <property type="taxonomic scope" value="Bacteria"/>
</dbReference>
<accession>A4TAV7</accession>
<dbReference type="PANTHER" id="PTHR30136:SF24">
    <property type="entry name" value="HTH-TYPE TRANSCRIPTIONAL REPRESSOR ALLR"/>
    <property type="match status" value="1"/>
</dbReference>
<gene>
    <name evidence="9" type="ordered locus">Mflv_3174</name>
</gene>
<organism evidence="9">
    <name type="scientific">Mycolicibacterium gilvum (strain PYR-GCK)</name>
    <name type="common">Mycobacterium gilvum (strain PYR-GCK)</name>
    <dbReference type="NCBI Taxonomy" id="350054"/>
    <lineage>
        <taxon>Bacteria</taxon>
        <taxon>Bacillati</taxon>
        <taxon>Actinomycetota</taxon>
        <taxon>Actinomycetes</taxon>
        <taxon>Mycobacteriales</taxon>
        <taxon>Mycobacteriaceae</taxon>
        <taxon>Mycolicibacterium</taxon>
    </lineage>
</organism>
<dbReference type="EMBL" id="CP000656">
    <property type="protein sequence ID" value="ABP45651.1"/>
    <property type="molecule type" value="Genomic_DNA"/>
</dbReference>
<feature type="domain" description="IclR-ED" evidence="8">
    <location>
        <begin position="81"/>
        <end position="260"/>
    </location>
</feature>
<protein>
    <recommendedName>
        <fullName evidence="6">Glycerol operon regulatory protein</fullName>
    </recommendedName>
</protein>
<evidence type="ECO:0000256" key="3">
    <source>
        <dbReference type="ARBA" id="ARBA00023125"/>
    </source>
</evidence>
<dbReference type="Gene3D" id="1.10.10.10">
    <property type="entry name" value="Winged helix-like DNA-binding domain superfamily/Winged helix DNA-binding domain"/>
    <property type="match status" value="1"/>
</dbReference>
<dbReference type="InterPro" id="IPR014757">
    <property type="entry name" value="Tscrpt_reg_IclR_C"/>
</dbReference>
<name>A4TAV7_MYCGI</name>
<dbReference type="GO" id="GO:0003700">
    <property type="term" value="F:DNA-binding transcription factor activity"/>
    <property type="evidence" value="ECO:0007669"/>
    <property type="project" value="TreeGrafter"/>
</dbReference>
<feature type="domain" description="HTH iclR-type" evidence="7">
    <location>
        <begin position="19"/>
        <end position="80"/>
    </location>
</feature>
<dbReference type="KEGG" id="mgi:Mflv_3174"/>
<evidence type="ECO:0000313" key="9">
    <source>
        <dbReference type="EMBL" id="ABP45651.1"/>
    </source>
</evidence>
<dbReference type="SUPFAM" id="SSF55781">
    <property type="entry name" value="GAF domain-like"/>
    <property type="match status" value="1"/>
</dbReference>
<dbReference type="PANTHER" id="PTHR30136">
    <property type="entry name" value="HELIX-TURN-HELIX TRANSCRIPTIONAL REGULATOR, ICLR FAMILY"/>
    <property type="match status" value="1"/>
</dbReference>
<dbReference type="SMART" id="SM00346">
    <property type="entry name" value="HTH_ICLR"/>
    <property type="match status" value="1"/>
</dbReference>
<reference evidence="9" key="1">
    <citation type="submission" date="2007-04" db="EMBL/GenBank/DDBJ databases">
        <authorList>
            <consortium name="US DOE Joint Genome Institute"/>
            <person name="Copeland A."/>
            <person name="Lucas S."/>
            <person name="Lapidus A."/>
            <person name="Barry K."/>
            <person name="Detter J.C."/>
            <person name="Glavina del Rio T."/>
            <person name="Hammon N."/>
            <person name="Israni S."/>
            <person name="Dalin E."/>
            <person name="Tice H."/>
            <person name="Pitluck S."/>
            <person name="Chain P."/>
            <person name="Malfatti S."/>
            <person name="Shin M."/>
            <person name="Vergez L."/>
            <person name="Schmutz J."/>
            <person name="Larimer F."/>
            <person name="Land M."/>
            <person name="Hauser L."/>
            <person name="Kyrpides N."/>
            <person name="Mikhailova N."/>
            <person name="Miller C."/>
            <person name="Richardson P."/>
        </authorList>
    </citation>
    <scope>NUCLEOTIDE SEQUENCE</scope>
    <source>
        <strain evidence="9">PYR-GCK</strain>
    </source>
</reference>
<dbReference type="PROSITE" id="PS51077">
    <property type="entry name" value="HTH_ICLR"/>
    <property type="match status" value="1"/>
</dbReference>
<dbReference type="PROSITE" id="PS51078">
    <property type="entry name" value="ICLR_ED"/>
    <property type="match status" value="1"/>
</dbReference>
<evidence type="ECO:0000256" key="2">
    <source>
        <dbReference type="ARBA" id="ARBA00023015"/>
    </source>
</evidence>
<reference evidence="9" key="2">
    <citation type="journal article" date="2013" name="PLoS ONE">
        <title>A Gene Expression Study of the Activities of Aromatic Ring-Cleavage Dioxygenases in Mycobacterium gilvum PYR-GCK to Changes in Salinity and pH during Pyrene Degradation.</title>
        <authorList>
            <person name="Badejo A.C."/>
            <person name="Badejo A.O."/>
            <person name="Shin K.H."/>
            <person name="Chai Y.G."/>
        </authorList>
    </citation>
    <scope>NUCLEOTIDE SEQUENCE [LARGE SCALE GENOMIC DNA]</scope>
    <source>
        <strain evidence="9">PYR-GCK</strain>
    </source>
</reference>
<evidence type="ECO:0000259" key="7">
    <source>
        <dbReference type="PROSITE" id="PS51077"/>
    </source>
</evidence>
<evidence type="ECO:0000256" key="1">
    <source>
        <dbReference type="ARBA" id="ARBA00022798"/>
    </source>
</evidence>
<dbReference type="GO" id="GO:0045892">
    <property type="term" value="P:negative regulation of DNA-templated transcription"/>
    <property type="evidence" value="ECO:0007669"/>
    <property type="project" value="TreeGrafter"/>
</dbReference>
<dbReference type="InterPro" id="IPR029016">
    <property type="entry name" value="GAF-like_dom_sf"/>
</dbReference>
<evidence type="ECO:0000259" key="8">
    <source>
        <dbReference type="PROSITE" id="PS51078"/>
    </source>
</evidence>
<keyword evidence="2" id="KW-0805">Transcription regulation</keyword>
<dbReference type="HOGENOM" id="CLU_062618_6_3_11"/>
<comment type="function">
    <text evidence="5">May be an activator protein for the gylABX operon.</text>
</comment>
<evidence type="ECO:0000256" key="4">
    <source>
        <dbReference type="ARBA" id="ARBA00023163"/>
    </source>
</evidence>
<dbReference type="GO" id="GO:0006071">
    <property type="term" value="P:glycerol metabolic process"/>
    <property type="evidence" value="ECO:0007669"/>
    <property type="project" value="UniProtKB-KW"/>
</dbReference>